<feature type="transmembrane region" description="Helical" evidence="6">
    <location>
        <begin position="161"/>
        <end position="180"/>
    </location>
</feature>
<dbReference type="Proteomes" id="UP000800235">
    <property type="component" value="Unassembled WGS sequence"/>
</dbReference>
<keyword evidence="2 6" id="KW-0812">Transmembrane</keyword>
<feature type="transmembrane region" description="Helical" evidence="6">
    <location>
        <begin position="94"/>
        <end position="116"/>
    </location>
</feature>
<evidence type="ECO:0000256" key="1">
    <source>
        <dbReference type="ARBA" id="ARBA00004141"/>
    </source>
</evidence>
<evidence type="ECO:0000256" key="3">
    <source>
        <dbReference type="ARBA" id="ARBA00022989"/>
    </source>
</evidence>
<feature type="region of interest" description="Disordered" evidence="5">
    <location>
        <begin position="1"/>
        <end position="38"/>
    </location>
</feature>
<feature type="transmembrane region" description="Helical" evidence="6">
    <location>
        <begin position="280"/>
        <end position="299"/>
    </location>
</feature>
<dbReference type="GO" id="GO:0022857">
    <property type="term" value="F:transmembrane transporter activity"/>
    <property type="evidence" value="ECO:0007669"/>
    <property type="project" value="TreeGrafter"/>
</dbReference>
<feature type="transmembrane region" description="Helical" evidence="6">
    <location>
        <begin position="446"/>
        <end position="466"/>
    </location>
</feature>
<feature type="transmembrane region" description="Helical" evidence="6">
    <location>
        <begin position="200"/>
        <end position="221"/>
    </location>
</feature>
<feature type="transmembrane region" description="Helical" evidence="6">
    <location>
        <begin position="472"/>
        <end position="492"/>
    </location>
</feature>
<dbReference type="Gene3D" id="1.20.1250.20">
    <property type="entry name" value="MFS general substrate transporter like domains"/>
    <property type="match status" value="1"/>
</dbReference>
<evidence type="ECO:0000313" key="7">
    <source>
        <dbReference type="EMBL" id="KAF2435567.1"/>
    </source>
</evidence>
<name>A0A9P4P1J5_9PEZI</name>
<dbReference type="GO" id="GO:0005886">
    <property type="term" value="C:plasma membrane"/>
    <property type="evidence" value="ECO:0007669"/>
    <property type="project" value="TreeGrafter"/>
</dbReference>
<feature type="transmembrane region" description="Helical" evidence="6">
    <location>
        <begin position="538"/>
        <end position="563"/>
    </location>
</feature>
<keyword evidence="4 6" id="KW-0472">Membrane</keyword>
<dbReference type="InterPro" id="IPR036259">
    <property type="entry name" value="MFS_trans_sf"/>
</dbReference>
<reference evidence="7" key="1">
    <citation type="journal article" date="2020" name="Stud. Mycol.">
        <title>101 Dothideomycetes genomes: a test case for predicting lifestyles and emergence of pathogens.</title>
        <authorList>
            <person name="Haridas S."/>
            <person name="Albert R."/>
            <person name="Binder M."/>
            <person name="Bloem J."/>
            <person name="Labutti K."/>
            <person name="Salamov A."/>
            <person name="Andreopoulos B."/>
            <person name="Baker S."/>
            <person name="Barry K."/>
            <person name="Bills G."/>
            <person name="Bluhm B."/>
            <person name="Cannon C."/>
            <person name="Castanera R."/>
            <person name="Culley D."/>
            <person name="Daum C."/>
            <person name="Ezra D."/>
            <person name="Gonzalez J."/>
            <person name="Henrissat B."/>
            <person name="Kuo A."/>
            <person name="Liang C."/>
            <person name="Lipzen A."/>
            <person name="Lutzoni F."/>
            <person name="Magnuson J."/>
            <person name="Mondo S."/>
            <person name="Nolan M."/>
            <person name="Ohm R."/>
            <person name="Pangilinan J."/>
            <person name="Park H.-J."/>
            <person name="Ramirez L."/>
            <person name="Alfaro M."/>
            <person name="Sun H."/>
            <person name="Tritt A."/>
            <person name="Yoshinaga Y."/>
            <person name="Zwiers L.-H."/>
            <person name="Turgeon B."/>
            <person name="Goodwin S."/>
            <person name="Spatafora J."/>
            <person name="Crous P."/>
            <person name="Grigoriev I."/>
        </authorList>
    </citation>
    <scope>NUCLEOTIDE SEQUENCE</scope>
    <source>
        <strain evidence="7">CBS 130266</strain>
    </source>
</reference>
<organism evidence="7 8">
    <name type="scientific">Tothia fuscella</name>
    <dbReference type="NCBI Taxonomy" id="1048955"/>
    <lineage>
        <taxon>Eukaryota</taxon>
        <taxon>Fungi</taxon>
        <taxon>Dikarya</taxon>
        <taxon>Ascomycota</taxon>
        <taxon>Pezizomycotina</taxon>
        <taxon>Dothideomycetes</taxon>
        <taxon>Pleosporomycetidae</taxon>
        <taxon>Venturiales</taxon>
        <taxon>Cylindrosympodiaceae</taxon>
        <taxon>Tothia</taxon>
    </lineage>
</organism>
<feature type="transmembrane region" description="Helical" evidence="6">
    <location>
        <begin position="247"/>
        <end position="274"/>
    </location>
</feature>
<evidence type="ECO:0000313" key="8">
    <source>
        <dbReference type="Proteomes" id="UP000800235"/>
    </source>
</evidence>
<dbReference type="PANTHER" id="PTHR23502:SF76">
    <property type="entry name" value="POLYAMINE TRANSPORT PROTEIN"/>
    <property type="match status" value="1"/>
</dbReference>
<feature type="region of interest" description="Disordered" evidence="5">
    <location>
        <begin position="55"/>
        <end position="75"/>
    </location>
</feature>
<feature type="transmembrane region" description="Helical" evidence="6">
    <location>
        <begin position="136"/>
        <end position="154"/>
    </location>
</feature>
<feature type="transmembrane region" description="Helical" evidence="6">
    <location>
        <begin position="362"/>
        <end position="387"/>
    </location>
</feature>
<dbReference type="AlphaFoldDB" id="A0A9P4P1J5"/>
<dbReference type="SUPFAM" id="SSF103473">
    <property type="entry name" value="MFS general substrate transporter"/>
    <property type="match status" value="1"/>
</dbReference>
<accession>A0A9P4P1J5</accession>
<comment type="subcellular location">
    <subcellularLocation>
        <location evidence="1">Membrane</location>
        <topology evidence="1">Multi-pass membrane protein</topology>
    </subcellularLocation>
</comment>
<feature type="transmembrane region" description="Helical" evidence="6">
    <location>
        <begin position="393"/>
        <end position="416"/>
    </location>
</feature>
<dbReference type="EMBL" id="MU007013">
    <property type="protein sequence ID" value="KAF2435567.1"/>
    <property type="molecule type" value="Genomic_DNA"/>
</dbReference>
<evidence type="ECO:0000256" key="2">
    <source>
        <dbReference type="ARBA" id="ARBA00022692"/>
    </source>
</evidence>
<dbReference type="OrthoDB" id="10250282at2759"/>
<gene>
    <name evidence="7" type="ORF">EJ08DRAFT_580283</name>
</gene>
<proteinExistence type="predicted"/>
<sequence>MPWSRSTVASAVDADNELRPKQEQPVRNSFPAPQKTKYDKYNPFLESTAYRVDVERPRPRRSKRDDNHRMSRSEKLRYRKDPIARRWPISRKRFTAATVCVNTALMGLIIGIYAGMVPRIQFQLADQKHYVLFGNIVLYLGLAFTTFICWPLPLLHGRKPYTLAALALLLPLQFPQAILVHSYHSPVLAEYEASLLLCRFLTGMLLGLANINLFSTMLDLYGSSLMSHAPHQEIVILNDVRREGGGLGLWLGIWTWCFTSSISVGFVCGAGIIFNLNPEWGFYITGILMAFVLVLNILTPETRRVAHRRSFKAYLDADEKVRKKLVKGEIKLHIHDEGPSNCFQEVWAGMVLCKRMFMQKGFCVLSLYLGWIYGQNVLLIVLIGALLSVGYDLPSWGVGLGVASIAIGSLLAVPLTKGGLFSRARKQGPRSDSDTYKRQVTWSSHLVRRVVFMVALPIFGIAYTLASPGMQTHYMIPIVFAGFIGFLSNLAITECHGLIMETFDTCDLQPGVNSRHRLQSLSESVIMRRTAYTSYPRVSAGIFLSQTIGFIVAALATGVGGYITRHLGAQISTGATAVILMMLTILLTLALWRYKSLQVIPDKPFGVKLDKDGRADEYWKPVVIGNPSGKTRKMSLLEMGGLSRWSEIRKLNKLVPDTAARK</sequence>
<keyword evidence="3 6" id="KW-1133">Transmembrane helix</keyword>
<comment type="caution">
    <text evidence="7">The sequence shown here is derived from an EMBL/GenBank/DDBJ whole genome shotgun (WGS) entry which is preliminary data.</text>
</comment>
<evidence type="ECO:0000256" key="6">
    <source>
        <dbReference type="SAM" id="Phobius"/>
    </source>
</evidence>
<protein>
    <submittedName>
        <fullName evidence="7">MFS general substrate transporter</fullName>
    </submittedName>
</protein>
<feature type="transmembrane region" description="Helical" evidence="6">
    <location>
        <begin position="569"/>
        <end position="592"/>
    </location>
</feature>
<evidence type="ECO:0000256" key="5">
    <source>
        <dbReference type="SAM" id="MobiDB-lite"/>
    </source>
</evidence>
<keyword evidence="8" id="KW-1185">Reference proteome</keyword>
<evidence type="ECO:0000256" key="4">
    <source>
        <dbReference type="ARBA" id="ARBA00023136"/>
    </source>
</evidence>
<dbReference type="PANTHER" id="PTHR23502">
    <property type="entry name" value="MAJOR FACILITATOR SUPERFAMILY"/>
    <property type="match status" value="1"/>
</dbReference>